<comment type="caution">
    <text evidence="4">The sequence shown here is derived from an EMBL/GenBank/DDBJ whole genome shotgun (WGS) entry which is preliminary data.</text>
</comment>
<gene>
    <name evidence="4" type="ORF">N1851_000163</name>
</gene>
<dbReference type="InterPro" id="IPR011010">
    <property type="entry name" value="DNA_brk_join_enz"/>
</dbReference>
<dbReference type="PANTHER" id="PTHR35617">
    <property type="entry name" value="PHAGE_INTEGRASE DOMAIN-CONTAINING PROTEIN"/>
    <property type="match status" value="1"/>
</dbReference>
<sequence>MSRELGRLMSTLVQARRQVWLAQSPLTETCRRTLRSVPVEPGEVFGSAALEALERTVQARQTRQQLSGLHRSMPPPSRPGGFAAPPQRRSRPQTSPNRGEDPVHCAIPKVLEFLQSLLDGGRSPATLRVYVAAISSRHARVDGNTVGCHRLVSLFLKGALRLRPPQAQRAPAWDLPLVLDALCLPPFEPLAQAELKWVSAKTAFLLAITSARRVGELHALSVSESCLRWNSDGSGVTLWPNAAFLPKVLSPSNLNRPIHLAQFTPPAGEEKSGLLCPVRALRVYVSLTTSMRRSEQLFLCYGGPKRGCALSKQRLSHWVVDAITQAYRHSGRPLPSGVRCHSTRAVATSWAALRGVPLQDICDAASWASPTTFSRFYRVNVATPHPLGVALLPTSTASSH</sequence>
<reference evidence="4" key="1">
    <citation type="journal article" date="2023" name="Front. Mar. Sci.">
        <title>A new Merluccius polli reference genome to investigate the effects of global change in West African waters.</title>
        <authorList>
            <person name="Mateo J.L."/>
            <person name="Blanco-Fernandez C."/>
            <person name="Garcia-Vazquez E."/>
            <person name="Machado-Schiaffino G."/>
        </authorList>
    </citation>
    <scope>NUCLEOTIDE SEQUENCE</scope>
    <source>
        <strain evidence="4">C29</strain>
        <tissue evidence="4">Fin</tissue>
    </source>
</reference>
<dbReference type="AlphaFoldDB" id="A0AA47NDJ4"/>
<keyword evidence="2" id="KW-0233">DNA recombination</keyword>
<evidence type="ECO:0000256" key="1">
    <source>
        <dbReference type="ARBA" id="ARBA00023125"/>
    </source>
</evidence>
<evidence type="ECO:0000256" key="2">
    <source>
        <dbReference type="ARBA" id="ARBA00023172"/>
    </source>
</evidence>
<feature type="region of interest" description="Disordered" evidence="3">
    <location>
        <begin position="60"/>
        <end position="102"/>
    </location>
</feature>
<dbReference type="Gene3D" id="1.10.443.10">
    <property type="entry name" value="Intergrase catalytic core"/>
    <property type="match status" value="1"/>
</dbReference>
<dbReference type="GO" id="GO:0015074">
    <property type="term" value="P:DNA integration"/>
    <property type="evidence" value="ECO:0007669"/>
    <property type="project" value="InterPro"/>
</dbReference>
<proteinExistence type="predicted"/>
<dbReference type="InterPro" id="IPR013762">
    <property type="entry name" value="Integrase-like_cat_sf"/>
</dbReference>
<dbReference type="PANTHER" id="PTHR35617:SF3">
    <property type="entry name" value="CORE-BINDING (CB) DOMAIN-CONTAINING PROTEIN"/>
    <property type="match status" value="1"/>
</dbReference>
<dbReference type="GO" id="GO:0006310">
    <property type="term" value="P:DNA recombination"/>
    <property type="evidence" value="ECO:0007669"/>
    <property type="project" value="UniProtKB-KW"/>
</dbReference>
<dbReference type="GO" id="GO:0003677">
    <property type="term" value="F:DNA binding"/>
    <property type="evidence" value="ECO:0007669"/>
    <property type="project" value="UniProtKB-KW"/>
</dbReference>
<keyword evidence="1" id="KW-0238">DNA-binding</keyword>
<evidence type="ECO:0000256" key="3">
    <source>
        <dbReference type="SAM" id="MobiDB-lite"/>
    </source>
</evidence>
<evidence type="ECO:0000313" key="4">
    <source>
        <dbReference type="EMBL" id="KAK0156544.1"/>
    </source>
</evidence>
<evidence type="ECO:0008006" key="6">
    <source>
        <dbReference type="Google" id="ProtNLM"/>
    </source>
</evidence>
<dbReference type="SUPFAM" id="SSF56349">
    <property type="entry name" value="DNA breaking-rejoining enzymes"/>
    <property type="match status" value="1"/>
</dbReference>
<organism evidence="4 5">
    <name type="scientific">Merluccius polli</name>
    <name type="common">Benguela hake</name>
    <name type="synonym">Merluccius cadenati</name>
    <dbReference type="NCBI Taxonomy" id="89951"/>
    <lineage>
        <taxon>Eukaryota</taxon>
        <taxon>Metazoa</taxon>
        <taxon>Chordata</taxon>
        <taxon>Craniata</taxon>
        <taxon>Vertebrata</taxon>
        <taxon>Euteleostomi</taxon>
        <taxon>Actinopterygii</taxon>
        <taxon>Neopterygii</taxon>
        <taxon>Teleostei</taxon>
        <taxon>Neoteleostei</taxon>
        <taxon>Acanthomorphata</taxon>
        <taxon>Zeiogadaria</taxon>
        <taxon>Gadariae</taxon>
        <taxon>Gadiformes</taxon>
        <taxon>Gadoidei</taxon>
        <taxon>Merlucciidae</taxon>
        <taxon>Merluccius</taxon>
    </lineage>
</organism>
<dbReference type="Proteomes" id="UP001174136">
    <property type="component" value="Unassembled WGS sequence"/>
</dbReference>
<dbReference type="EMBL" id="JAOPHQ010000003">
    <property type="protein sequence ID" value="KAK0156544.1"/>
    <property type="molecule type" value="Genomic_DNA"/>
</dbReference>
<dbReference type="Gene3D" id="1.10.150.130">
    <property type="match status" value="1"/>
</dbReference>
<protein>
    <recommendedName>
        <fullName evidence="6">Tyr recombinase domain-containing protein</fullName>
    </recommendedName>
</protein>
<name>A0AA47NDJ4_MERPO</name>
<dbReference type="SUPFAM" id="SSF47823">
    <property type="entry name" value="lambda integrase-like, N-terminal domain"/>
    <property type="match status" value="1"/>
</dbReference>
<dbReference type="InterPro" id="IPR010998">
    <property type="entry name" value="Integrase_recombinase_N"/>
</dbReference>
<evidence type="ECO:0000313" key="5">
    <source>
        <dbReference type="Proteomes" id="UP001174136"/>
    </source>
</evidence>
<keyword evidence="5" id="KW-1185">Reference proteome</keyword>
<accession>A0AA47NDJ4</accession>